<dbReference type="GO" id="GO:0002282">
    <property type="term" value="P:microglial cell activation involved in immune response"/>
    <property type="evidence" value="ECO:0007669"/>
    <property type="project" value="TreeGrafter"/>
</dbReference>
<evidence type="ECO:0000256" key="12">
    <source>
        <dbReference type="ARBA" id="ARBA00023136"/>
    </source>
</evidence>
<evidence type="ECO:0000256" key="2">
    <source>
        <dbReference type="ARBA" id="ARBA00009791"/>
    </source>
</evidence>
<dbReference type="GO" id="GO:0002283">
    <property type="term" value="P:neutrophil activation involved in immune response"/>
    <property type="evidence" value="ECO:0007669"/>
    <property type="project" value="TreeGrafter"/>
</dbReference>
<dbReference type="AlphaFoldDB" id="A0A8D2JDR8"/>
<dbReference type="Gene3D" id="1.10.287.770">
    <property type="entry name" value="YojJ-like"/>
    <property type="match status" value="1"/>
</dbReference>
<accession>A0A8D2JDR8</accession>
<keyword evidence="18" id="KW-1185">Reference proteome</keyword>
<dbReference type="GO" id="GO:0032911">
    <property type="term" value="P:negative regulation of transforming growth factor beta1 production"/>
    <property type="evidence" value="ECO:0007669"/>
    <property type="project" value="TreeGrafter"/>
</dbReference>
<sequence length="105" mass="11535">MDQPGFRVLHILLGLSWAQLGAAQQSGCNDCYMLRPSTIAGIVLGDLLLTLLIALAVYFVARHISCRSAHSGGVNKAQNESPYEELQAHRMDVYSDLKTPQSTYK</sequence>
<dbReference type="OMA" id="QRQPYYK"/>
<feature type="transmembrane region" description="Helical" evidence="15">
    <location>
        <begin position="39"/>
        <end position="61"/>
    </location>
</feature>
<gene>
    <name evidence="17" type="primary">TYROBP</name>
</gene>
<dbReference type="GO" id="GO:0030889">
    <property type="term" value="P:negative regulation of B cell proliferation"/>
    <property type="evidence" value="ECO:0007669"/>
    <property type="project" value="UniProtKB-ARBA"/>
</dbReference>
<dbReference type="Ensembl" id="ENSVKKT00000011836.1">
    <property type="protein sequence ID" value="ENSVKKP00000011558.1"/>
    <property type="gene ID" value="ENSVKKG00000008059.1"/>
</dbReference>
<dbReference type="GO" id="GO:0032816">
    <property type="term" value="P:positive regulation of natural killer cell activation"/>
    <property type="evidence" value="ECO:0007669"/>
    <property type="project" value="TreeGrafter"/>
</dbReference>
<evidence type="ECO:0000256" key="7">
    <source>
        <dbReference type="ARBA" id="ARBA00022723"/>
    </source>
</evidence>
<keyword evidence="12 15" id="KW-0472">Membrane</keyword>
<dbReference type="GO" id="GO:1904151">
    <property type="term" value="P:positive regulation of microglial cell mediated cytotoxicity"/>
    <property type="evidence" value="ECO:0007669"/>
    <property type="project" value="TreeGrafter"/>
</dbReference>
<keyword evidence="11 15" id="KW-1133">Transmembrane helix</keyword>
<dbReference type="GO" id="GO:0005102">
    <property type="term" value="F:signaling receptor binding"/>
    <property type="evidence" value="ECO:0007669"/>
    <property type="project" value="UniProtKB-ARBA"/>
</dbReference>
<evidence type="ECO:0000256" key="14">
    <source>
        <dbReference type="ARBA" id="ARBA00031252"/>
    </source>
</evidence>
<feature type="chain" id="PRO_5034551684" description="TYRO protein tyrosine kinase-binding protein" evidence="16">
    <location>
        <begin position="24"/>
        <end position="105"/>
    </location>
</feature>
<keyword evidence="10" id="KW-0391">Immunity</keyword>
<keyword evidence="7" id="KW-0479">Metal-binding</keyword>
<dbReference type="GO" id="GO:0034241">
    <property type="term" value="P:positive regulation of macrophage fusion"/>
    <property type="evidence" value="ECO:0007669"/>
    <property type="project" value="TreeGrafter"/>
</dbReference>
<keyword evidence="8 16" id="KW-0732">Signal</keyword>
<dbReference type="OrthoDB" id="9901873at2759"/>
<evidence type="ECO:0000256" key="4">
    <source>
        <dbReference type="ARBA" id="ARBA00022475"/>
    </source>
</evidence>
<dbReference type="FunFam" id="1.10.287.770:FF:000004">
    <property type="entry name" value="TYRO protein tyrosine kinase-binding protein"/>
    <property type="match status" value="1"/>
</dbReference>
<name>A0A8D2JDR8_VARKO</name>
<evidence type="ECO:0000256" key="9">
    <source>
        <dbReference type="ARBA" id="ARBA00022837"/>
    </source>
</evidence>
<protein>
    <recommendedName>
        <fullName evidence="3">TYRO protein tyrosine kinase-binding protein</fullName>
    </recommendedName>
    <alternativeName>
        <fullName evidence="14">DNAX-activation protein 12</fullName>
    </alternativeName>
</protein>
<keyword evidence="13" id="KW-1015">Disulfide bond</keyword>
<evidence type="ECO:0000256" key="8">
    <source>
        <dbReference type="ARBA" id="ARBA00022729"/>
    </source>
</evidence>
<dbReference type="PANTHER" id="PTHR17554:SF2">
    <property type="entry name" value="TYRO PROTEIN TYROSINE KINASE-BINDING PROTEIN"/>
    <property type="match status" value="1"/>
</dbReference>
<proteinExistence type="inferred from homology"/>
<organism evidence="17 18">
    <name type="scientific">Varanus komodoensis</name>
    <name type="common">Komodo dragon</name>
    <dbReference type="NCBI Taxonomy" id="61221"/>
    <lineage>
        <taxon>Eukaryota</taxon>
        <taxon>Metazoa</taxon>
        <taxon>Chordata</taxon>
        <taxon>Craniata</taxon>
        <taxon>Vertebrata</taxon>
        <taxon>Euteleostomi</taxon>
        <taxon>Lepidosauria</taxon>
        <taxon>Squamata</taxon>
        <taxon>Bifurcata</taxon>
        <taxon>Unidentata</taxon>
        <taxon>Episquamata</taxon>
        <taxon>Toxicofera</taxon>
        <taxon>Anguimorpha</taxon>
        <taxon>Paleoanguimorpha</taxon>
        <taxon>Varanoidea</taxon>
        <taxon>Varanidae</taxon>
        <taxon>Varanus</taxon>
    </lineage>
</organism>
<dbReference type="PANTHER" id="PTHR17554">
    <property type="entry name" value="TYRO PROTEIN TYROSINE KINASE-BINDING PROTEIN"/>
    <property type="match status" value="1"/>
</dbReference>
<evidence type="ECO:0000256" key="10">
    <source>
        <dbReference type="ARBA" id="ARBA00022859"/>
    </source>
</evidence>
<dbReference type="GO" id="GO:0005886">
    <property type="term" value="C:plasma membrane"/>
    <property type="evidence" value="ECO:0007669"/>
    <property type="project" value="UniProtKB-SubCell"/>
</dbReference>
<keyword evidence="4" id="KW-1003">Cell membrane</keyword>
<keyword evidence="5" id="KW-0597">Phosphoprotein</keyword>
<reference evidence="17" key="1">
    <citation type="submission" date="2025-08" db="UniProtKB">
        <authorList>
            <consortium name="Ensembl"/>
        </authorList>
    </citation>
    <scope>IDENTIFICATION</scope>
</reference>
<evidence type="ECO:0000313" key="17">
    <source>
        <dbReference type="Ensembl" id="ENSVKKP00000011558.1"/>
    </source>
</evidence>
<evidence type="ECO:0000313" key="18">
    <source>
        <dbReference type="Proteomes" id="UP000694545"/>
    </source>
</evidence>
<feature type="signal peptide" evidence="16">
    <location>
        <begin position="1"/>
        <end position="23"/>
    </location>
</feature>
<dbReference type="GO" id="GO:0009986">
    <property type="term" value="C:cell surface"/>
    <property type="evidence" value="ECO:0007669"/>
    <property type="project" value="UniProtKB-ARBA"/>
</dbReference>
<evidence type="ECO:0000256" key="11">
    <source>
        <dbReference type="ARBA" id="ARBA00022989"/>
    </source>
</evidence>
<dbReference type="GO" id="GO:0046872">
    <property type="term" value="F:metal ion binding"/>
    <property type="evidence" value="ECO:0007669"/>
    <property type="project" value="UniProtKB-KW"/>
</dbReference>
<comment type="similarity">
    <text evidence="2">Belongs to the TYROBP family.</text>
</comment>
<evidence type="ECO:0000256" key="3">
    <source>
        <dbReference type="ARBA" id="ARBA00022356"/>
    </source>
</evidence>
<dbReference type="GO" id="GO:0030316">
    <property type="term" value="P:osteoclast differentiation"/>
    <property type="evidence" value="ECO:0007669"/>
    <property type="project" value="UniProtKB-ARBA"/>
</dbReference>
<evidence type="ECO:0000256" key="6">
    <source>
        <dbReference type="ARBA" id="ARBA00022692"/>
    </source>
</evidence>
<evidence type="ECO:0000256" key="16">
    <source>
        <dbReference type="SAM" id="SignalP"/>
    </source>
</evidence>
<dbReference type="InterPro" id="IPR026200">
    <property type="entry name" value="Tyrobp"/>
</dbReference>
<dbReference type="GO" id="GO:0007166">
    <property type="term" value="P:cell surface receptor signaling pathway"/>
    <property type="evidence" value="ECO:0007669"/>
    <property type="project" value="UniProtKB-ARBA"/>
</dbReference>
<evidence type="ECO:0000256" key="5">
    <source>
        <dbReference type="ARBA" id="ARBA00022553"/>
    </source>
</evidence>
<reference evidence="17" key="2">
    <citation type="submission" date="2025-09" db="UniProtKB">
        <authorList>
            <consortium name="Ensembl"/>
        </authorList>
    </citation>
    <scope>IDENTIFICATION</scope>
</reference>
<evidence type="ECO:0000256" key="15">
    <source>
        <dbReference type="SAM" id="Phobius"/>
    </source>
</evidence>
<keyword evidence="6 15" id="KW-0812">Transmembrane</keyword>
<evidence type="ECO:0000256" key="13">
    <source>
        <dbReference type="ARBA" id="ARBA00023157"/>
    </source>
</evidence>
<keyword evidence="9" id="KW-0106">Calcium</keyword>
<evidence type="ECO:0000256" key="1">
    <source>
        <dbReference type="ARBA" id="ARBA00004251"/>
    </source>
</evidence>
<comment type="subcellular location">
    <subcellularLocation>
        <location evidence="1">Cell membrane</location>
        <topology evidence="1">Single-pass type I membrane protein</topology>
    </subcellularLocation>
</comment>
<dbReference type="Proteomes" id="UP000694545">
    <property type="component" value="Unplaced"/>
</dbReference>